<dbReference type="CDD" id="cd06558">
    <property type="entry name" value="crotonase-like"/>
    <property type="match status" value="1"/>
</dbReference>
<dbReference type="InterPro" id="IPR001753">
    <property type="entry name" value="Enoyl-CoA_hydra/iso"/>
</dbReference>
<dbReference type="Gene3D" id="3.90.226.10">
    <property type="entry name" value="2-enoyl-CoA Hydratase, Chain A, domain 1"/>
    <property type="match status" value="1"/>
</dbReference>
<evidence type="ECO:0000313" key="4">
    <source>
        <dbReference type="Proteomes" id="UP000292120"/>
    </source>
</evidence>
<dbReference type="GO" id="GO:0004165">
    <property type="term" value="F:delta(3)-delta(2)-enoyl-CoA isomerase activity"/>
    <property type="evidence" value="ECO:0007669"/>
    <property type="project" value="TreeGrafter"/>
</dbReference>
<keyword evidence="3" id="KW-0413">Isomerase</keyword>
<evidence type="ECO:0000256" key="1">
    <source>
        <dbReference type="ARBA" id="ARBA00005254"/>
    </source>
</evidence>
<dbReference type="SUPFAM" id="SSF52096">
    <property type="entry name" value="ClpP/crotonase"/>
    <property type="match status" value="1"/>
</dbReference>
<organism evidence="3 4">
    <name type="scientific">Aquabacterium lacunae</name>
    <dbReference type="NCBI Taxonomy" id="2528630"/>
    <lineage>
        <taxon>Bacteria</taxon>
        <taxon>Pseudomonadati</taxon>
        <taxon>Pseudomonadota</taxon>
        <taxon>Betaproteobacteria</taxon>
        <taxon>Burkholderiales</taxon>
        <taxon>Aquabacterium</taxon>
    </lineage>
</organism>
<proteinExistence type="inferred from homology"/>
<dbReference type="AlphaFoldDB" id="A0A4Q9GZS4"/>
<evidence type="ECO:0000256" key="2">
    <source>
        <dbReference type="RuleBase" id="RU003707"/>
    </source>
</evidence>
<accession>A0A4Q9GZS4</accession>
<dbReference type="EMBL" id="SIXI01000004">
    <property type="protein sequence ID" value="TBO30365.1"/>
    <property type="molecule type" value="Genomic_DNA"/>
</dbReference>
<dbReference type="Proteomes" id="UP000292120">
    <property type="component" value="Unassembled WGS sequence"/>
</dbReference>
<protein>
    <submittedName>
        <fullName evidence="3">Enoyl-CoA hydratase/isomerase family protein</fullName>
    </submittedName>
</protein>
<dbReference type="RefSeq" id="WP_130968356.1">
    <property type="nucleotide sequence ID" value="NZ_SIXI01000004.1"/>
</dbReference>
<dbReference type="InterPro" id="IPR018376">
    <property type="entry name" value="Enoyl-CoA_hyd/isom_CS"/>
</dbReference>
<dbReference type="PANTHER" id="PTHR11941:SF75">
    <property type="entry name" value="ENOYL-COA HYDRATASE_ISOMERASE FAMILY PROTEIN"/>
    <property type="match status" value="1"/>
</dbReference>
<evidence type="ECO:0000313" key="3">
    <source>
        <dbReference type="EMBL" id="TBO30365.1"/>
    </source>
</evidence>
<dbReference type="InterPro" id="IPR029045">
    <property type="entry name" value="ClpP/crotonase-like_dom_sf"/>
</dbReference>
<comment type="similarity">
    <text evidence="1 2">Belongs to the enoyl-CoA hydratase/isomerase family.</text>
</comment>
<sequence>MSTMTLEQQGSVFVLTLRNGANGNTLNDAVLAEYHAVMDQIQAHKGEAALVITSDDPKCFSNGIDLPWLMQSGDLMGFVQRMEDMLVRLSLLNVPVIAAINGNAYAGGALLATVCDFRLMRADKGRFCYSEVKVKMAFTPALLDIVRLLPSQGAGFELALTGNAWGGEECARREVVSQALPGEAVLPAAINLAQDLATRDRATYAAIKKGLKPSMARWAKERSLTV</sequence>
<keyword evidence="4" id="KW-1185">Reference proteome</keyword>
<reference evidence="3 4" key="1">
    <citation type="submission" date="2019-02" db="EMBL/GenBank/DDBJ databases">
        <title>Aquabacterium sp. strain KMB7.</title>
        <authorList>
            <person name="Chen W.-M."/>
        </authorList>
    </citation>
    <scope>NUCLEOTIDE SEQUENCE [LARGE SCALE GENOMIC DNA]</scope>
    <source>
        <strain evidence="3 4">KMB7</strain>
    </source>
</reference>
<gene>
    <name evidence="3" type="ORF">EYS42_11785</name>
</gene>
<dbReference type="Pfam" id="PF00378">
    <property type="entry name" value="ECH_1"/>
    <property type="match status" value="1"/>
</dbReference>
<dbReference type="PANTHER" id="PTHR11941">
    <property type="entry name" value="ENOYL-COA HYDRATASE-RELATED"/>
    <property type="match status" value="1"/>
</dbReference>
<comment type="caution">
    <text evidence="3">The sequence shown here is derived from an EMBL/GenBank/DDBJ whole genome shotgun (WGS) entry which is preliminary data.</text>
</comment>
<dbReference type="OrthoDB" id="9807606at2"/>
<name>A0A4Q9GZS4_9BURK</name>
<dbReference type="GO" id="GO:0006635">
    <property type="term" value="P:fatty acid beta-oxidation"/>
    <property type="evidence" value="ECO:0007669"/>
    <property type="project" value="TreeGrafter"/>
</dbReference>
<dbReference type="PROSITE" id="PS00166">
    <property type="entry name" value="ENOYL_COA_HYDRATASE"/>
    <property type="match status" value="1"/>
</dbReference>